<dbReference type="InterPro" id="IPR000330">
    <property type="entry name" value="SNF2_N"/>
</dbReference>
<gene>
    <name evidence="6" type="ORF">IEW27_05970</name>
</gene>
<dbReference type="Pfam" id="PF00271">
    <property type="entry name" value="Helicase_C"/>
    <property type="match status" value="1"/>
</dbReference>
<keyword evidence="6" id="KW-0067">ATP-binding</keyword>
<dbReference type="Gene3D" id="3.40.50.300">
    <property type="entry name" value="P-loop containing nucleotide triphosphate hydrolases"/>
    <property type="match status" value="1"/>
</dbReference>
<name>A0ABR8M1P7_9FLAO</name>
<dbReference type="Proteomes" id="UP000603715">
    <property type="component" value="Unassembled WGS sequence"/>
</dbReference>
<dbReference type="InterPro" id="IPR038718">
    <property type="entry name" value="SNF2-like_sf"/>
</dbReference>
<organism evidence="6 7">
    <name type="scientific">Chryseobacterium muglaense</name>
    <dbReference type="NCBI Taxonomy" id="2893752"/>
    <lineage>
        <taxon>Bacteria</taxon>
        <taxon>Pseudomonadati</taxon>
        <taxon>Bacteroidota</taxon>
        <taxon>Flavobacteriia</taxon>
        <taxon>Flavobacteriales</taxon>
        <taxon>Weeksellaceae</taxon>
        <taxon>Chryseobacterium group</taxon>
        <taxon>Chryseobacterium</taxon>
    </lineage>
</organism>
<evidence type="ECO:0000256" key="2">
    <source>
        <dbReference type="PROSITE-ProRule" id="PRU00325"/>
    </source>
</evidence>
<evidence type="ECO:0000259" key="5">
    <source>
        <dbReference type="PROSITE" id="PS51194"/>
    </source>
</evidence>
<dbReference type="PROSITE" id="PS51194">
    <property type="entry name" value="HELICASE_CTER"/>
    <property type="match status" value="1"/>
</dbReference>
<keyword evidence="1" id="KW-0378">Hydrolase</keyword>
<evidence type="ECO:0000256" key="1">
    <source>
        <dbReference type="ARBA" id="ARBA00022801"/>
    </source>
</evidence>
<keyword evidence="2" id="KW-0862">Zinc</keyword>
<reference evidence="7" key="1">
    <citation type="submission" date="2023-07" db="EMBL/GenBank/DDBJ databases">
        <title>Description of novel Chryseobacterium sp. strain C-2.</title>
        <authorList>
            <person name="Saticioglu I.B."/>
        </authorList>
    </citation>
    <scope>NUCLEOTIDE SEQUENCE [LARGE SCALE GENOMIC DNA]</scope>
    <source>
        <strain evidence="7">C-2</strain>
    </source>
</reference>
<dbReference type="Gene3D" id="3.40.50.10810">
    <property type="entry name" value="Tandem AAA-ATPase domain"/>
    <property type="match status" value="1"/>
</dbReference>
<comment type="caution">
    <text evidence="6">The sequence shown here is derived from an EMBL/GenBank/DDBJ whole genome shotgun (WGS) entry which is preliminary data.</text>
</comment>
<dbReference type="InterPro" id="IPR049730">
    <property type="entry name" value="SNF2/RAD54-like_C"/>
</dbReference>
<dbReference type="CDD" id="cd18793">
    <property type="entry name" value="SF2_C_SNF"/>
    <property type="match status" value="1"/>
</dbReference>
<accession>A0ABR8M1P7</accession>
<dbReference type="RefSeq" id="WP_251172415.1">
    <property type="nucleotide sequence ID" value="NZ_JAMQGQ010000004.1"/>
</dbReference>
<feature type="domain" description="SWIM-type" evidence="3">
    <location>
        <begin position="52"/>
        <end position="87"/>
    </location>
</feature>
<evidence type="ECO:0000259" key="3">
    <source>
        <dbReference type="PROSITE" id="PS50966"/>
    </source>
</evidence>
<feature type="domain" description="Helicase C-terminal" evidence="5">
    <location>
        <begin position="1073"/>
        <end position="1227"/>
    </location>
</feature>
<dbReference type="CDD" id="cd18012">
    <property type="entry name" value="DEXQc_arch_SWI2_SNF2"/>
    <property type="match status" value="1"/>
</dbReference>
<evidence type="ECO:0000313" key="7">
    <source>
        <dbReference type="Proteomes" id="UP000603715"/>
    </source>
</evidence>
<keyword evidence="6" id="KW-0347">Helicase</keyword>
<proteinExistence type="predicted"/>
<keyword evidence="6" id="KW-0547">Nucleotide-binding</keyword>
<evidence type="ECO:0000313" key="6">
    <source>
        <dbReference type="EMBL" id="MBD3904144.1"/>
    </source>
</evidence>
<evidence type="ECO:0000259" key="4">
    <source>
        <dbReference type="PROSITE" id="PS51192"/>
    </source>
</evidence>
<dbReference type="SMART" id="SM00487">
    <property type="entry name" value="DEXDc"/>
    <property type="match status" value="1"/>
</dbReference>
<keyword evidence="7" id="KW-1185">Reference proteome</keyword>
<dbReference type="InterPro" id="IPR001650">
    <property type="entry name" value="Helicase_C-like"/>
</dbReference>
<dbReference type="PROSITE" id="PS51192">
    <property type="entry name" value="HELICASE_ATP_BIND_1"/>
    <property type="match status" value="1"/>
</dbReference>
<dbReference type="InterPro" id="IPR007527">
    <property type="entry name" value="Znf_SWIM"/>
</dbReference>
<keyword evidence="2" id="KW-0863">Zinc-finger</keyword>
<dbReference type="EMBL" id="JACXXP010000004">
    <property type="protein sequence ID" value="MBD3904144.1"/>
    <property type="molecule type" value="Genomic_DNA"/>
</dbReference>
<dbReference type="Pfam" id="PF00176">
    <property type="entry name" value="SNF2-rel_dom"/>
    <property type="match status" value="1"/>
</dbReference>
<dbReference type="InterPro" id="IPR014001">
    <property type="entry name" value="Helicase_ATP-bd"/>
</dbReference>
<dbReference type="SMART" id="SM00490">
    <property type="entry name" value="HELICc"/>
    <property type="match status" value="1"/>
</dbReference>
<dbReference type="InterPro" id="IPR027417">
    <property type="entry name" value="P-loop_NTPase"/>
</dbReference>
<sequence>MGEINSKDIVQFIKNNARSESISKSFSVYPVLKNITSSSAVYECKGTANKPYKITIFYDKQINVLCTCPYDYAGICKHSIASLENFALTLKTNISIDENSKMNNPGKISKVKSNEIFTNIISCPLNKNGVDVEMILKDLSKGKNNYLSNPNLIIDSVRPEEIKTKFSDWSSSSSQTFTIDFAKSVLKIKCSCLEKTFDSYCKHLPIAFQKVINVLGAEYFTPNYLENKKASFLKDYGLNIEDDYKKFFQFSLDEKGFHAVSNFLDLQKISRPFESELSSELKRNTQKNTLKKKSNDYGQGLVFDFSDDSFLNFTPVEAKLNKEGTDLATHFKEIIMYRIESTLHQYDEKTTGIILWALKVNSLLEHFHRKSSAERLQDLVNAFVKLNQQIYSFPIFSHDVDDSYTRKNLKSLIIKDELPQLIFNFSEDLLFYNLQPNLKIGDQLYKLNSDEITITPLFIKKGQDIYPIQSAVLAADLLFYSEMNETKYIKKNALYFKENILTPLSAKYSMSTNNFVKTKERSKKSSIENGVNYTKQVYIEDSDDAVTFKLAIQYPEKLIDIDSNEIRIDVNDKGKFSYLERNTEIEHDFRELFREYHPDFQSQEDAFYLKPMQLIEDFWLLDVAEKMKNSSIELLGLKNLSSFKYNLNKPLISVSVQSDLDWFDVKIDVSFGNQKLSLKDLQKAFVKKSNFVTLSDGSIGILPEEWMRKFEAYFKVGEIKKEKLQISNFQFGIIDELYQELEEKPDFLIQLYEKKKRIQNISNIQSVEVPKGINANLRDYQRDGLNWLVFLDENQLGGCLADDMGLGKTLQTIAFLQYIKDTKKPDLPSLIIAPTSLIFNWENEIKNFCPTLKLLIYTGSNRNENLELFSQFDVVITTYGSLLNDIEVLKDKKFNYLILDESQAIKNPNSKRYKSVRLLNSYNRIALSGTPIENNTFDLYAQFNFLNPGILGNMTHFKKEFSDAIDKEKEVATSELLAKIIHPFILRRTKEQVAKELPDKIESILYCEMESEQRKVYDTFKNQYRDYLLNKIDENGLAKSQMYVLEGLMKLRQICNSPAIISEQEDYGNSSVKLDLLIENIKEKTGNHKILVFSSFVKMLQLIKNKLEEEQIPYEYLDGQTRDRQSRVENFQNEKEVRVFLISTKAGGIGLNLTEADYVFIVDPWWNPAVENQAIDRCYRIGQKKQVMAYRMICKDTIEEKILTLQNKKKGIAASIISVDEEQKSFNTEEIKDLFA</sequence>
<feature type="domain" description="SWIM-type" evidence="3">
    <location>
        <begin position="175"/>
        <end position="212"/>
    </location>
</feature>
<keyword evidence="2" id="KW-0479">Metal-binding</keyword>
<dbReference type="PROSITE" id="PS50966">
    <property type="entry name" value="ZF_SWIM"/>
    <property type="match status" value="2"/>
</dbReference>
<dbReference type="GO" id="GO:0004386">
    <property type="term" value="F:helicase activity"/>
    <property type="evidence" value="ECO:0007669"/>
    <property type="project" value="UniProtKB-KW"/>
</dbReference>
<protein>
    <submittedName>
        <fullName evidence="6">DEAD/DEAH box helicase</fullName>
    </submittedName>
</protein>
<dbReference type="PANTHER" id="PTHR10799">
    <property type="entry name" value="SNF2/RAD54 HELICASE FAMILY"/>
    <property type="match status" value="1"/>
</dbReference>
<dbReference type="SUPFAM" id="SSF52540">
    <property type="entry name" value="P-loop containing nucleoside triphosphate hydrolases"/>
    <property type="match status" value="2"/>
</dbReference>
<feature type="domain" description="Helicase ATP-binding" evidence="4">
    <location>
        <begin position="789"/>
        <end position="949"/>
    </location>
</feature>